<protein>
    <recommendedName>
        <fullName evidence="6">Mitochondrial ATPase expression-domain-containing protein</fullName>
    </recommendedName>
</protein>
<evidence type="ECO:0000256" key="1">
    <source>
        <dbReference type="ARBA" id="ARBA00004173"/>
    </source>
</evidence>
<reference evidence="4" key="1">
    <citation type="submission" date="2021-04" db="EMBL/GenBank/DDBJ databases">
        <title>Draft genome of Fusarium avenaceum strain F156N33, isolated from an atmospheric sample in Virginia.</title>
        <authorList>
            <person name="Yang S."/>
            <person name="Vinatzer B.A."/>
            <person name="Coleman J."/>
        </authorList>
    </citation>
    <scope>NUCLEOTIDE SEQUENCE</scope>
    <source>
        <strain evidence="4">F156N33</strain>
    </source>
</reference>
<name>A0A9P7HHG9_9HYPO</name>
<evidence type="ECO:0000256" key="2">
    <source>
        <dbReference type="ARBA" id="ARBA00022946"/>
    </source>
</evidence>
<evidence type="ECO:0008006" key="6">
    <source>
        <dbReference type="Google" id="ProtNLM"/>
    </source>
</evidence>
<gene>
    <name evidence="4" type="ORF">KAF25_009985</name>
</gene>
<comment type="caution">
    <text evidence="4">The sequence shown here is derived from an EMBL/GenBank/DDBJ whole genome shotgun (WGS) entry which is preliminary data.</text>
</comment>
<accession>A0A9P7HHG9</accession>
<comment type="subcellular location">
    <subcellularLocation>
        <location evidence="1">Mitochondrion</location>
    </subcellularLocation>
</comment>
<dbReference type="EMBL" id="JAGPUO010000001">
    <property type="protein sequence ID" value="KAG5665860.1"/>
    <property type="molecule type" value="Genomic_DNA"/>
</dbReference>
<evidence type="ECO:0000256" key="3">
    <source>
        <dbReference type="ARBA" id="ARBA00023128"/>
    </source>
</evidence>
<keyword evidence="5" id="KW-1185">Reference proteome</keyword>
<dbReference type="Pfam" id="PF12921">
    <property type="entry name" value="ATP13"/>
    <property type="match status" value="1"/>
</dbReference>
<dbReference type="AlphaFoldDB" id="A0A9P7HHG9"/>
<dbReference type="InterPro" id="IPR024319">
    <property type="entry name" value="ATPase_expression_mit"/>
</dbReference>
<keyword evidence="2" id="KW-0809">Transit peptide</keyword>
<evidence type="ECO:0000313" key="5">
    <source>
        <dbReference type="Proteomes" id="UP000782241"/>
    </source>
</evidence>
<evidence type="ECO:0000313" key="4">
    <source>
        <dbReference type="EMBL" id="KAG5665860.1"/>
    </source>
</evidence>
<sequence length="707" mass="81920">MLRRQYLLKGPYLDRSSITPLATALRSYGLPLRAGRPAEVGRRRWLASISPLTSTLPSTFAHQRGASLSENNSTRITLLDNLLRAIRCRDAGYIIEAFRDWVMSFNDENPQVVYAALQELVELPTTTFSAILRALDPIENPELDVAHGIKISQGEMQFTNACHLIDAFGVRHQHRFILNALKALLEARREAGRTLIINDYEVLIRCAGAASDINEAIYWFGAITRDGLQPKRTTETWNVFLRARYQIDPVYYQYDRQRVTQTSRDAYRIFFETELKNVWRMESLRHSRNALLKLPFNRQPGRLWASNYLWMRQKTGYQSYFAHWRRSKDIGVLLNEEMLCNALIGFARSGSLAHIRGIVLKRGFGIGLVENKETGTFQIGGNKTFREGNPRAPTVRLLNAIVEGFGGMSRIRLALDLLIHVSKAYNIPIPRETWSNLYNWAYSCSTKPNRPQRKLMQKPLSAVVDHKLVTEIWDTMTSEPYNIEPTFEDYIAYAKSLIFRNKFNAALDVIRDHAVPHYRRLEEEHQQIVFNEVLQEVSGVSYQRVRVETQKDNAWYQIQDCLSRVFKGASMFSPRRKSKFPYTALPNLVAEFSEFFGDQIRYRTAQGYVLLERSVEVPRFTWSRQKRTTLPQLKGGLEIKMMETRGVIEEEPTFEGRQQKWPRTREMVIKEWKRNPIARPRAGGPAPESTDVNAREWWKRVEGELML</sequence>
<organism evidence="4 5">
    <name type="scientific">Fusarium avenaceum</name>
    <dbReference type="NCBI Taxonomy" id="40199"/>
    <lineage>
        <taxon>Eukaryota</taxon>
        <taxon>Fungi</taxon>
        <taxon>Dikarya</taxon>
        <taxon>Ascomycota</taxon>
        <taxon>Pezizomycotina</taxon>
        <taxon>Sordariomycetes</taxon>
        <taxon>Hypocreomycetidae</taxon>
        <taxon>Hypocreales</taxon>
        <taxon>Nectriaceae</taxon>
        <taxon>Fusarium</taxon>
        <taxon>Fusarium tricinctum species complex</taxon>
    </lineage>
</organism>
<dbReference type="GO" id="GO:0005739">
    <property type="term" value="C:mitochondrion"/>
    <property type="evidence" value="ECO:0007669"/>
    <property type="project" value="UniProtKB-SubCell"/>
</dbReference>
<proteinExistence type="predicted"/>
<keyword evidence="3" id="KW-0496">Mitochondrion</keyword>
<dbReference type="Proteomes" id="UP000782241">
    <property type="component" value="Unassembled WGS sequence"/>
</dbReference>